<keyword evidence="2" id="KW-1185">Reference proteome</keyword>
<sequence length="384" mass="43743">MGTKSTAIFKCGYTDQYMFQLAIISDKPKDLNYYFCLSLVDQVKKFENHREKIAAKVHLVVMVTSDIPQLTKYMHHAGHMATCGCRICLFKGEKRKCAGCAIALQWELTDSLIWEMESCFESWHVFLDQEVNKKNISNSIYKPNNHYLSHIGFITRKAGCMRSYSARSMERTIGKYSKLIKSKVHAGTNAGNMVERLSIRGYVNLAHDTVSLLESITPIKTSLDDLIELPPTAIHNQNHQLWSPFITITTASSNLVESVPINTFLRELKIYYGRSTRSLFSSITIHNLTIKMAARALLFSNIITSRMHRRIRSEHRRGNHFVLFNASYKSDGATTRHAVISLNDVQHQVVLVQSSPNSLEYKVVAPYKIFNENVKQSAGHLKHI</sequence>
<gene>
    <name evidence="1" type="ORF">INT47_005888</name>
</gene>
<comment type="caution">
    <text evidence="1">The sequence shown here is derived from an EMBL/GenBank/DDBJ whole genome shotgun (WGS) entry which is preliminary data.</text>
</comment>
<protein>
    <submittedName>
        <fullName evidence="1">Uncharacterized protein</fullName>
    </submittedName>
</protein>
<dbReference type="Proteomes" id="UP000603453">
    <property type="component" value="Unassembled WGS sequence"/>
</dbReference>
<name>A0A8H7R6H9_9FUNG</name>
<proteinExistence type="predicted"/>
<dbReference type="AlphaFoldDB" id="A0A8H7R6H9"/>
<reference evidence="1" key="1">
    <citation type="submission" date="2020-12" db="EMBL/GenBank/DDBJ databases">
        <title>Metabolic potential, ecology and presence of endohyphal bacteria is reflected in genomic diversity of Mucoromycotina.</title>
        <authorList>
            <person name="Muszewska A."/>
            <person name="Okrasinska A."/>
            <person name="Steczkiewicz K."/>
            <person name="Drgas O."/>
            <person name="Orlowska M."/>
            <person name="Perlinska-Lenart U."/>
            <person name="Aleksandrzak-Piekarczyk T."/>
            <person name="Szatraj K."/>
            <person name="Zielenkiewicz U."/>
            <person name="Pilsyk S."/>
            <person name="Malc E."/>
            <person name="Mieczkowski P."/>
            <person name="Kruszewska J.S."/>
            <person name="Biernat P."/>
            <person name="Pawlowska J."/>
        </authorList>
    </citation>
    <scope>NUCLEOTIDE SEQUENCE</scope>
    <source>
        <strain evidence="1">WA0000017839</strain>
    </source>
</reference>
<accession>A0A8H7R6H9</accession>
<evidence type="ECO:0000313" key="2">
    <source>
        <dbReference type="Proteomes" id="UP000603453"/>
    </source>
</evidence>
<organism evidence="1 2">
    <name type="scientific">Mucor saturninus</name>
    <dbReference type="NCBI Taxonomy" id="64648"/>
    <lineage>
        <taxon>Eukaryota</taxon>
        <taxon>Fungi</taxon>
        <taxon>Fungi incertae sedis</taxon>
        <taxon>Mucoromycota</taxon>
        <taxon>Mucoromycotina</taxon>
        <taxon>Mucoromycetes</taxon>
        <taxon>Mucorales</taxon>
        <taxon>Mucorineae</taxon>
        <taxon>Mucoraceae</taxon>
        <taxon>Mucor</taxon>
    </lineage>
</organism>
<dbReference type="EMBL" id="JAEPRD010000036">
    <property type="protein sequence ID" value="KAG2205514.1"/>
    <property type="molecule type" value="Genomic_DNA"/>
</dbReference>
<evidence type="ECO:0000313" key="1">
    <source>
        <dbReference type="EMBL" id="KAG2205514.1"/>
    </source>
</evidence>
<dbReference type="OrthoDB" id="2301906at2759"/>